<keyword evidence="3" id="KW-1185">Reference proteome</keyword>
<dbReference type="Proteomes" id="UP000007755">
    <property type="component" value="Unassembled WGS sequence"/>
</dbReference>
<evidence type="ECO:0000313" key="3">
    <source>
        <dbReference type="Proteomes" id="UP000007755"/>
    </source>
</evidence>
<proteinExistence type="predicted"/>
<keyword evidence="1" id="KW-0732">Signal</keyword>
<dbReference type="InParanoid" id="F4WFG5"/>
<sequence length="163" mass="19321">MLTLLHAIVLFVAVVYAFAYYPRPARYRYQAIANTNQKRLIVVAKLTLYCCVISVSPQFPTPITSPETEPWRWLDIMIVMRLESWKQRWTGLGGQTVRSFSIDTESELDERDLRICLQDHINTTTPNSPEYVFFSVHVFMIRAFERDFIHQHRYFIAYEAHER</sequence>
<dbReference type="AlphaFoldDB" id="F4WFG5"/>
<dbReference type="EMBL" id="GL888115">
    <property type="protein sequence ID" value="EGI67216.1"/>
    <property type="molecule type" value="Genomic_DNA"/>
</dbReference>
<feature type="chain" id="PRO_5003318621" evidence="1">
    <location>
        <begin position="20"/>
        <end position="163"/>
    </location>
</feature>
<gene>
    <name evidence="2" type="ORF">G5I_04373</name>
</gene>
<protein>
    <submittedName>
        <fullName evidence="2">Uncharacterized protein</fullName>
    </submittedName>
</protein>
<organism evidence="3">
    <name type="scientific">Acromyrmex echinatior</name>
    <name type="common">Panamanian leafcutter ant</name>
    <name type="synonym">Acromyrmex octospinosus echinatior</name>
    <dbReference type="NCBI Taxonomy" id="103372"/>
    <lineage>
        <taxon>Eukaryota</taxon>
        <taxon>Metazoa</taxon>
        <taxon>Ecdysozoa</taxon>
        <taxon>Arthropoda</taxon>
        <taxon>Hexapoda</taxon>
        <taxon>Insecta</taxon>
        <taxon>Pterygota</taxon>
        <taxon>Neoptera</taxon>
        <taxon>Endopterygota</taxon>
        <taxon>Hymenoptera</taxon>
        <taxon>Apocrita</taxon>
        <taxon>Aculeata</taxon>
        <taxon>Formicoidea</taxon>
        <taxon>Formicidae</taxon>
        <taxon>Myrmicinae</taxon>
        <taxon>Acromyrmex</taxon>
    </lineage>
</organism>
<evidence type="ECO:0000313" key="2">
    <source>
        <dbReference type="EMBL" id="EGI67216.1"/>
    </source>
</evidence>
<reference evidence="2" key="1">
    <citation type="submission" date="2011-02" db="EMBL/GenBank/DDBJ databases">
        <title>The genome of the leaf-cutting ant Acromyrmex echinatior suggests key adaptations to social evolution and fungus farming.</title>
        <authorList>
            <person name="Nygaard S."/>
            <person name="Zhang G."/>
        </authorList>
    </citation>
    <scope>NUCLEOTIDE SEQUENCE</scope>
</reference>
<name>F4WFG5_ACREC</name>
<accession>F4WFG5</accession>
<evidence type="ECO:0000256" key="1">
    <source>
        <dbReference type="SAM" id="SignalP"/>
    </source>
</evidence>
<feature type="signal peptide" evidence="1">
    <location>
        <begin position="1"/>
        <end position="19"/>
    </location>
</feature>